<dbReference type="PANTHER" id="PTHR24305:SF168">
    <property type="entry name" value="P450, PUTATIVE (EUROFUNG)-RELATED"/>
    <property type="match status" value="1"/>
</dbReference>
<dbReference type="Pfam" id="PF00067">
    <property type="entry name" value="p450"/>
    <property type="match status" value="1"/>
</dbReference>
<dbReference type="EMBL" id="JAULSU010000001">
    <property type="protein sequence ID" value="KAK0633950.1"/>
    <property type="molecule type" value="Genomic_DNA"/>
</dbReference>
<sequence>MMASIDIAARIVEFQHLSVRSQVLSVLGLLVVSITFLRSIVSWYRLRHVPGPFINIWTLWIQVWKIARGELPYYYDGLAKKYGPLVRVGPNHVVYSDPETCRRLSAIRSPYTRGPYYEGTRFMPGKDHVGSLIDDKKHAALRKLLAPGYSGLENGGFEASVNDGIARLISLIEKNYLSTPSTLRPFDFASRAMFFAFDTASIAAYSEPLGFLDQDRDPYDLLSRLHAGMPIFASVLIIPGLHKVIQTWPLKLLMPRIGDRNGLGAIMTFINRVLSSRLSPSPNHTQDPPPRDVLTSWLSRPIPPAQLLQEISLQIIAGSDPVATPLRITLLLLLTSPPTLRSFLSEINTGISTGKISSPITQSEALALPYLQAIIRESIRLYPPTLVAYRTVPKGGDTIHGHFLPEGTQVGQNTWGMMRSKETFGEDADVFRPERWIGVDKGRWVVMNETVNLAFGYGKFGCLGKPLAMMEMNKVYVELFRRFEFSLLDPITPMKIRNATLWLISDFWLKVVPREA</sequence>
<dbReference type="AlphaFoldDB" id="A0AA40CD93"/>
<keyword evidence="1 4" id="KW-0349">Heme</keyword>
<dbReference type="Proteomes" id="UP001175000">
    <property type="component" value="Unassembled WGS sequence"/>
</dbReference>
<dbReference type="InterPro" id="IPR002401">
    <property type="entry name" value="Cyt_P450_E_grp-I"/>
</dbReference>
<dbReference type="CDD" id="cd11060">
    <property type="entry name" value="CYP57A1-like"/>
    <property type="match status" value="1"/>
</dbReference>
<dbReference type="InterPro" id="IPR001128">
    <property type="entry name" value="Cyt_P450"/>
</dbReference>
<dbReference type="InterPro" id="IPR036396">
    <property type="entry name" value="Cyt_P450_sf"/>
</dbReference>
<feature type="binding site" description="axial binding residue" evidence="4">
    <location>
        <position position="462"/>
    </location>
    <ligand>
        <name>heme</name>
        <dbReference type="ChEBI" id="CHEBI:30413"/>
    </ligand>
    <ligandPart>
        <name>Fe</name>
        <dbReference type="ChEBI" id="CHEBI:18248"/>
    </ligandPart>
</feature>
<keyword evidence="3 4" id="KW-0408">Iron</keyword>
<organism evidence="6 7">
    <name type="scientific">Immersiella caudata</name>
    <dbReference type="NCBI Taxonomy" id="314043"/>
    <lineage>
        <taxon>Eukaryota</taxon>
        <taxon>Fungi</taxon>
        <taxon>Dikarya</taxon>
        <taxon>Ascomycota</taxon>
        <taxon>Pezizomycotina</taxon>
        <taxon>Sordariomycetes</taxon>
        <taxon>Sordariomycetidae</taxon>
        <taxon>Sordariales</taxon>
        <taxon>Lasiosphaeriaceae</taxon>
        <taxon>Immersiella</taxon>
    </lineage>
</organism>
<dbReference type="SUPFAM" id="SSF48264">
    <property type="entry name" value="Cytochrome P450"/>
    <property type="match status" value="1"/>
</dbReference>
<dbReference type="GO" id="GO:0016705">
    <property type="term" value="F:oxidoreductase activity, acting on paired donors, with incorporation or reduction of molecular oxygen"/>
    <property type="evidence" value="ECO:0007669"/>
    <property type="project" value="InterPro"/>
</dbReference>
<keyword evidence="2 4" id="KW-0479">Metal-binding</keyword>
<evidence type="ECO:0000256" key="3">
    <source>
        <dbReference type="ARBA" id="ARBA00023004"/>
    </source>
</evidence>
<gene>
    <name evidence="6" type="ORF">B0T14DRAFT_508088</name>
</gene>
<dbReference type="Gene3D" id="1.10.630.10">
    <property type="entry name" value="Cytochrome P450"/>
    <property type="match status" value="1"/>
</dbReference>
<evidence type="ECO:0000256" key="1">
    <source>
        <dbReference type="ARBA" id="ARBA00022617"/>
    </source>
</evidence>
<proteinExistence type="predicted"/>
<keyword evidence="5" id="KW-1133">Transmembrane helix</keyword>
<feature type="transmembrane region" description="Helical" evidence="5">
    <location>
        <begin position="23"/>
        <end position="41"/>
    </location>
</feature>
<evidence type="ECO:0000313" key="7">
    <source>
        <dbReference type="Proteomes" id="UP001175000"/>
    </source>
</evidence>
<dbReference type="PRINTS" id="PR00385">
    <property type="entry name" value="P450"/>
</dbReference>
<evidence type="ECO:0000256" key="4">
    <source>
        <dbReference type="PIRSR" id="PIRSR602401-1"/>
    </source>
</evidence>
<evidence type="ECO:0000256" key="2">
    <source>
        <dbReference type="ARBA" id="ARBA00022723"/>
    </source>
</evidence>
<dbReference type="GO" id="GO:0005506">
    <property type="term" value="F:iron ion binding"/>
    <property type="evidence" value="ECO:0007669"/>
    <property type="project" value="InterPro"/>
</dbReference>
<name>A0AA40CD93_9PEZI</name>
<evidence type="ECO:0000313" key="6">
    <source>
        <dbReference type="EMBL" id="KAK0633950.1"/>
    </source>
</evidence>
<keyword evidence="7" id="KW-1185">Reference proteome</keyword>
<comment type="cofactor">
    <cofactor evidence="4">
        <name>heme</name>
        <dbReference type="ChEBI" id="CHEBI:30413"/>
    </cofactor>
</comment>
<dbReference type="InterPro" id="IPR050121">
    <property type="entry name" value="Cytochrome_P450_monoxygenase"/>
</dbReference>
<accession>A0AA40CD93</accession>
<dbReference type="PANTHER" id="PTHR24305">
    <property type="entry name" value="CYTOCHROME P450"/>
    <property type="match status" value="1"/>
</dbReference>
<evidence type="ECO:0000256" key="5">
    <source>
        <dbReference type="SAM" id="Phobius"/>
    </source>
</evidence>
<keyword evidence="5" id="KW-0812">Transmembrane</keyword>
<dbReference type="GO" id="GO:0004497">
    <property type="term" value="F:monooxygenase activity"/>
    <property type="evidence" value="ECO:0007669"/>
    <property type="project" value="InterPro"/>
</dbReference>
<protein>
    <submittedName>
        <fullName evidence="6">Cytochrome P450</fullName>
    </submittedName>
</protein>
<keyword evidence="5" id="KW-0472">Membrane</keyword>
<comment type="caution">
    <text evidence="6">The sequence shown here is derived from an EMBL/GenBank/DDBJ whole genome shotgun (WGS) entry which is preliminary data.</text>
</comment>
<reference evidence="6" key="1">
    <citation type="submission" date="2023-06" db="EMBL/GenBank/DDBJ databases">
        <title>Genome-scale phylogeny and comparative genomics of the fungal order Sordariales.</title>
        <authorList>
            <consortium name="Lawrence Berkeley National Laboratory"/>
            <person name="Hensen N."/>
            <person name="Bonometti L."/>
            <person name="Westerberg I."/>
            <person name="Brannstrom I.O."/>
            <person name="Guillou S."/>
            <person name="Cros-Aarteil S."/>
            <person name="Calhoun S."/>
            <person name="Haridas S."/>
            <person name="Kuo A."/>
            <person name="Mondo S."/>
            <person name="Pangilinan J."/>
            <person name="Riley R."/>
            <person name="Labutti K."/>
            <person name="Andreopoulos B."/>
            <person name="Lipzen A."/>
            <person name="Chen C."/>
            <person name="Yanf M."/>
            <person name="Daum C."/>
            <person name="Ng V."/>
            <person name="Clum A."/>
            <person name="Steindorff A."/>
            <person name="Ohm R."/>
            <person name="Martin F."/>
            <person name="Silar P."/>
            <person name="Natvig D."/>
            <person name="Lalanne C."/>
            <person name="Gautier V."/>
            <person name="Ament-Velasquez S.L."/>
            <person name="Kruys A."/>
            <person name="Hutchinson M.I."/>
            <person name="Powell A.J."/>
            <person name="Barry K."/>
            <person name="Miller A.N."/>
            <person name="Grigoriev I.V."/>
            <person name="Debuchy R."/>
            <person name="Gladieux P."/>
            <person name="Thoren M.H."/>
            <person name="Johannesson H."/>
        </authorList>
    </citation>
    <scope>NUCLEOTIDE SEQUENCE</scope>
    <source>
        <strain evidence="6">CBS 606.72</strain>
    </source>
</reference>
<dbReference type="PRINTS" id="PR00463">
    <property type="entry name" value="EP450I"/>
</dbReference>
<dbReference type="GO" id="GO:0020037">
    <property type="term" value="F:heme binding"/>
    <property type="evidence" value="ECO:0007669"/>
    <property type="project" value="InterPro"/>
</dbReference>